<evidence type="ECO:0000256" key="1">
    <source>
        <dbReference type="SAM" id="MobiDB-lite"/>
    </source>
</evidence>
<protein>
    <recommendedName>
        <fullName evidence="5">LPXTG cell wall anchor domain-containing protein</fullName>
    </recommendedName>
</protein>
<accession>A0ABM9V849</accession>
<dbReference type="Proteomes" id="UP000199271">
    <property type="component" value="Unassembled WGS sequence"/>
</dbReference>
<reference evidence="3 4" key="1">
    <citation type="submission" date="2015-12" db="EMBL/GenBank/DDBJ databases">
        <authorList>
            <person name="Andreevskaya M."/>
        </authorList>
    </citation>
    <scope>NUCLEOTIDE SEQUENCE [LARGE SCALE GENOMIC DNA]</scope>
    <source>
        <strain evidence="3 4">C122c</strain>
    </source>
</reference>
<name>A0ABM9V849_9LACO</name>
<feature type="region of interest" description="Disordered" evidence="1">
    <location>
        <begin position="1"/>
        <end position="32"/>
    </location>
</feature>
<proteinExistence type="predicted"/>
<feature type="transmembrane region" description="Helical" evidence="2">
    <location>
        <begin position="40"/>
        <end position="58"/>
    </location>
</feature>
<dbReference type="EMBL" id="FBSY01000018">
    <property type="protein sequence ID" value="CUW18519.1"/>
    <property type="molecule type" value="Genomic_DNA"/>
</dbReference>
<feature type="compositionally biased region" description="Polar residues" evidence="1">
    <location>
        <begin position="22"/>
        <end position="32"/>
    </location>
</feature>
<keyword evidence="4" id="KW-1185">Reference proteome</keyword>
<feature type="compositionally biased region" description="Basic and acidic residues" evidence="1">
    <location>
        <begin position="11"/>
        <end position="21"/>
    </location>
</feature>
<organism evidence="3 4">
    <name type="scientific">Leuconostoc gasicomitatum</name>
    <dbReference type="NCBI Taxonomy" id="115778"/>
    <lineage>
        <taxon>Bacteria</taxon>
        <taxon>Bacillati</taxon>
        <taxon>Bacillota</taxon>
        <taxon>Bacilli</taxon>
        <taxon>Lactobacillales</taxon>
        <taxon>Lactobacillaceae</taxon>
        <taxon>Leuconostoc</taxon>
        <taxon>Leuconostoc gelidum group</taxon>
    </lineage>
</organism>
<comment type="caution">
    <text evidence="3">The sequence shown here is derived from an EMBL/GenBank/DDBJ whole genome shotgun (WGS) entry which is preliminary data.</text>
</comment>
<keyword evidence="2" id="KW-0812">Transmembrane</keyword>
<sequence>MSGKTTYGQNKSDKTNREKNLSNENSELPKTSVSDNVSKQYFIVGLLVTIFGFVSIKLRNKNW</sequence>
<keyword evidence="2" id="KW-0472">Membrane</keyword>
<evidence type="ECO:0008006" key="5">
    <source>
        <dbReference type="Google" id="ProtNLM"/>
    </source>
</evidence>
<evidence type="ECO:0000256" key="2">
    <source>
        <dbReference type="SAM" id="Phobius"/>
    </source>
</evidence>
<evidence type="ECO:0000313" key="3">
    <source>
        <dbReference type="EMBL" id="CUW18519.1"/>
    </source>
</evidence>
<evidence type="ECO:0000313" key="4">
    <source>
        <dbReference type="Proteomes" id="UP000199271"/>
    </source>
</evidence>
<gene>
    <name evidence="3" type="ORF">C122C_0737</name>
</gene>
<keyword evidence="2" id="KW-1133">Transmembrane helix</keyword>
<feature type="compositionally biased region" description="Polar residues" evidence="1">
    <location>
        <begin position="1"/>
        <end position="10"/>
    </location>
</feature>